<feature type="domain" description="RNA polymerase beta subunit protrusion" evidence="7">
    <location>
        <begin position="7"/>
        <end position="376"/>
    </location>
</feature>
<dbReference type="AlphaFoldDB" id="A0A382AV42"/>
<evidence type="ECO:0000259" key="8">
    <source>
        <dbReference type="Pfam" id="PF04565"/>
    </source>
</evidence>
<proteinExistence type="predicted"/>
<name>A0A382AV42_9ZZZZ</name>
<evidence type="ECO:0000256" key="5">
    <source>
        <dbReference type="ARBA" id="ARBA00023163"/>
    </source>
</evidence>
<evidence type="ECO:0000259" key="10">
    <source>
        <dbReference type="Pfam" id="PF04567"/>
    </source>
</evidence>
<dbReference type="Pfam" id="PF04563">
    <property type="entry name" value="RNA_pol_Rpb2_1"/>
    <property type="match status" value="1"/>
</dbReference>
<accession>A0A382AV42</accession>
<dbReference type="Pfam" id="PF04561">
    <property type="entry name" value="RNA_pol_Rpb2_2"/>
    <property type="match status" value="1"/>
</dbReference>
<organism evidence="11">
    <name type="scientific">marine metagenome</name>
    <dbReference type="NCBI Taxonomy" id="408172"/>
    <lineage>
        <taxon>unclassified sequences</taxon>
        <taxon>metagenomes</taxon>
        <taxon>ecological metagenomes</taxon>
    </lineage>
</organism>
<gene>
    <name evidence="11" type="ORF">METZ01_LOCUS158162</name>
</gene>
<evidence type="ECO:0000313" key="11">
    <source>
        <dbReference type="EMBL" id="SVB05308.1"/>
    </source>
</evidence>
<keyword evidence="2" id="KW-0240">DNA-directed RNA polymerase</keyword>
<dbReference type="EC" id="2.7.7.6" evidence="1"/>
<dbReference type="Pfam" id="PF04566">
    <property type="entry name" value="RNA_pol_Rpb2_4"/>
    <property type="match status" value="1"/>
</dbReference>
<dbReference type="Pfam" id="PF04565">
    <property type="entry name" value="RNA_pol_Rpb2_3"/>
    <property type="match status" value="1"/>
</dbReference>
<feature type="non-terminal residue" evidence="11">
    <location>
        <position position="609"/>
    </location>
</feature>
<evidence type="ECO:0000259" key="6">
    <source>
        <dbReference type="Pfam" id="PF04561"/>
    </source>
</evidence>
<dbReference type="InterPro" id="IPR007644">
    <property type="entry name" value="RNA_pol_bsu_protrusion"/>
</dbReference>
<keyword evidence="3" id="KW-0808">Transferase</keyword>
<evidence type="ECO:0000259" key="9">
    <source>
        <dbReference type="Pfam" id="PF04566"/>
    </source>
</evidence>
<dbReference type="GO" id="GO:0032549">
    <property type="term" value="F:ribonucleoside binding"/>
    <property type="evidence" value="ECO:0007669"/>
    <property type="project" value="InterPro"/>
</dbReference>
<dbReference type="NCBIfam" id="NF007175">
    <property type="entry name" value="PRK09606.1"/>
    <property type="match status" value="1"/>
</dbReference>
<reference evidence="11" key="1">
    <citation type="submission" date="2018-05" db="EMBL/GenBank/DDBJ databases">
        <authorList>
            <person name="Lanie J.A."/>
            <person name="Ng W.-L."/>
            <person name="Kazmierczak K.M."/>
            <person name="Andrzejewski T.M."/>
            <person name="Davidsen T.M."/>
            <person name="Wayne K.J."/>
            <person name="Tettelin H."/>
            <person name="Glass J.I."/>
            <person name="Rusch D."/>
            <person name="Podicherti R."/>
            <person name="Tsui H.-C.T."/>
            <person name="Winkler M.E."/>
        </authorList>
    </citation>
    <scope>NUCLEOTIDE SEQUENCE</scope>
</reference>
<dbReference type="InterPro" id="IPR007646">
    <property type="entry name" value="RNA_pol_Rpb2_4"/>
</dbReference>
<evidence type="ECO:0000256" key="2">
    <source>
        <dbReference type="ARBA" id="ARBA00022478"/>
    </source>
</evidence>
<dbReference type="InterPro" id="IPR007645">
    <property type="entry name" value="RNA_pol_Rpb2_3"/>
</dbReference>
<dbReference type="GO" id="GO:0000428">
    <property type="term" value="C:DNA-directed RNA polymerase complex"/>
    <property type="evidence" value="ECO:0007669"/>
    <property type="project" value="UniProtKB-KW"/>
</dbReference>
<feature type="domain" description="RNA polymerase Rpb2" evidence="9">
    <location>
        <begin position="496"/>
        <end position="563"/>
    </location>
</feature>
<feature type="non-terminal residue" evidence="11">
    <location>
        <position position="1"/>
    </location>
</feature>
<dbReference type="Gene3D" id="3.90.1100.10">
    <property type="match status" value="2"/>
</dbReference>
<evidence type="ECO:0000256" key="3">
    <source>
        <dbReference type="ARBA" id="ARBA00022679"/>
    </source>
</evidence>
<dbReference type="InterPro" id="IPR007642">
    <property type="entry name" value="RNA_pol_Rpb2_2"/>
</dbReference>
<dbReference type="SUPFAM" id="SSF64484">
    <property type="entry name" value="beta and beta-prime subunits of DNA dependent RNA-polymerase"/>
    <property type="match status" value="1"/>
</dbReference>
<protein>
    <recommendedName>
        <fullName evidence="1">DNA-directed RNA polymerase</fullName>
        <ecNumber evidence="1">2.7.7.6</ecNumber>
    </recommendedName>
</protein>
<evidence type="ECO:0000256" key="4">
    <source>
        <dbReference type="ARBA" id="ARBA00022695"/>
    </source>
</evidence>
<keyword evidence="5" id="KW-0804">Transcription</keyword>
<dbReference type="EMBL" id="UINC01026946">
    <property type="protein sequence ID" value="SVB05308.1"/>
    <property type="molecule type" value="Genomic_DNA"/>
</dbReference>
<dbReference type="GO" id="GO:0003899">
    <property type="term" value="F:DNA-directed RNA polymerase activity"/>
    <property type="evidence" value="ECO:0007669"/>
    <property type="project" value="UniProtKB-EC"/>
</dbReference>
<evidence type="ECO:0000259" key="7">
    <source>
        <dbReference type="Pfam" id="PF04563"/>
    </source>
</evidence>
<feature type="domain" description="RNA polymerase Rpb2" evidence="10">
    <location>
        <begin position="584"/>
        <end position="608"/>
    </location>
</feature>
<keyword evidence="4" id="KW-0548">Nucleotidyltransferase</keyword>
<evidence type="ECO:0000256" key="1">
    <source>
        <dbReference type="ARBA" id="ARBA00012418"/>
    </source>
</evidence>
<dbReference type="InterPro" id="IPR015712">
    <property type="entry name" value="DNA-dir_RNA_pol_su2"/>
</dbReference>
<sequence>MLTREGISKQHLNSFDEFRENGLQEIINEVGSIDIENAEYPYKIQLGKIRLQRPRMTELDGSITNITPAEARLRNVSYVAPFMLEASVVEDGKILETKFIHIGDIPVMVKSTACILVRMAEQKLIDHGEDPSDPGGYFIINGSERVIVGLEDLSYNKIIVDADKVGGKIVLKAKVYSSIVGYRAKLELVLKEDGLIVAKIPGSPVDIPIVTLIRALGYESDKEIADAVSLVDEIQDSLAGSFEKGDVKTSKDAIVYISKRIAPGMLEEFQIKRAETLLDWGLLPHLGKHPENRKEKAQFLGEAACKLLELKLGWIKPDDKDHYGNKVVKFAGQMLADLFRTAFRNLVRDMKYQLERSGQKRGINAVAAAIRPGIITDKLNNAIATGNWGRGRVGVTQLLDRTNYLSTLSHLRRVQSPLSRTQPNFEARDLHSTHFGRICPSETPEGSNCGLVKNLALSAIISVSVPSQAIVEKLYEYGTQHFTDVTDDVKRDGTRVFVDGKLLGYYKDGKKLSESLRELRRTNSGIHPHVGISYHATDQEGSTKRIYINCNAGRVLRPLIIIKDNKSLLTKDLLDKISNHLTSWEELIRNGVIELVDANEEENCFIAID</sequence>
<dbReference type="InterPro" id="IPR007647">
    <property type="entry name" value="RNA_pol_Rpb2_5"/>
</dbReference>
<dbReference type="PANTHER" id="PTHR20856">
    <property type="entry name" value="DNA-DIRECTED RNA POLYMERASE I SUBUNIT 2"/>
    <property type="match status" value="1"/>
</dbReference>
<dbReference type="GO" id="GO:0003677">
    <property type="term" value="F:DNA binding"/>
    <property type="evidence" value="ECO:0007669"/>
    <property type="project" value="InterPro"/>
</dbReference>
<dbReference type="InterPro" id="IPR037034">
    <property type="entry name" value="RNA_pol_Rpb2_2_sf"/>
</dbReference>
<dbReference type="Pfam" id="PF04567">
    <property type="entry name" value="RNA_pol_Rpb2_5"/>
    <property type="match status" value="1"/>
</dbReference>
<feature type="domain" description="RNA polymerase Rpb2" evidence="6">
    <location>
        <begin position="156"/>
        <end position="328"/>
    </location>
</feature>
<dbReference type="GO" id="GO:0006351">
    <property type="term" value="P:DNA-templated transcription"/>
    <property type="evidence" value="ECO:0007669"/>
    <property type="project" value="InterPro"/>
</dbReference>
<dbReference type="Gene3D" id="3.90.1110.10">
    <property type="entry name" value="RNA polymerase Rpb2, domain 2"/>
    <property type="match status" value="1"/>
</dbReference>
<feature type="domain" description="RNA polymerase Rpb2" evidence="8">
    <location>
        <begin position="397"/>
        <end position="460"/>
    </location>
</feature>